<feature type="region of interest" description="Disordered" evidence="1">
    <location>
        <begin position="36"/>
        <end position="102"/>
    </location>
</feature>
<dbReference type="AlphaFoldDB" id="A0A8S1Q3I6"/>
<proteinExistence type="predicted"/>
<accession>A0A8S1Q3I6</accession>
<feature type="compositionally biased region" description="Low complexity" evidence="1">
    <location>
        <begin position="71"/>
        <end position="84"/>
    </location>
</feature>
<feature type="compositionally biased region" description="Polar residues" evidence="1">
    <location>
        <begin position="44"/>
        <end position="65"/>
    </location>
</feature>
<organism evidence="2 3">
    <name type="scientific">Paramecium sonneborni</name>
    <dbReference type="NCBI Taxonomy" id="65129"/>
    <lineage>
        <taxon>Eukaryota</taxon>
        <taxon>Sar</taxon>
        <taxon>Alveolata</taxon>
        <taxon>Ciliophora</taxon>
        <taxon>Intramacronucleata</taxon>
        <taxon>Oligohymenophorea</taxon>
        <taxon>Peniculida</taxon>
        <taxon>Parameciidae</taxon>
        <taxon>Paramecium</taxon>
    </lineage>
</organism>
<name>A0A8S1Q3I6_9CILI</name>
<protein>
    <submittedName>
        <fullName evidence="2">Uncharacterized protein</fullName>
    </submittedName>
</protein>
<dbReference type="Proteomes" id="UP000692954">
    <property type="component" value="Unassembled WGS sequence"/>
</dbReference>
<dbReference type="EMBL" id="CAJJDN010000095">
    <property type="protein sequence ID" value="CAD8110132.1"/>
    <property type="molecule type" value="Genomic_DNA"/>
</dbReference>
<comment type="caution">
    <text evidence="2">The sequence shown here is derived from an EMBL/GenBank/DDBJ whole genome shotgun (WGS) entry which is preliminary data.</text>
</comment>
<dbReference type="OrthoDB" id="10481302at2759"/>
<keyword evidence="3" id="KW-1185">Reference proteome</keyword>
<evidence type="ECO:0000313" key="2">
    <source>
        <dbReference type="EMBL" id="CAD8110132.1"/>
    </source>
</evidence>
<evidence type="ECO:0000256" key="1">
    <source>
        <dbReference type="SAM" id="MobiDB-lite"/>
    </source>
</evidence>
<gene>
    <name evidence="2" type="ORF">PSON_ATCC_30995.1.T0950072</name>
</gene>
<sequence>MNTIEKENHFRSQNDNEFQKQMNLKYIYPRYKPVQQTQQINQQRPINLNKSSLSQSTQQINQSPKKIQIEQQQPPQQQQQNQQQATAVPQRRIRIIEIKDMN</sequence>
<reference evidence="2" key="1">
    <citation type="submission" date="2021-01" db="EMBL/GenBank/DDBJ databases">
        <authorList>
            <consortium name="Genoscope - CEA"/>
            <person name="William W."/>
        </authorList>
    </citation>
    <scope>NUCLEOTIDE SEQUENCE</scope>
</reference>
<evidence type="ECO:0000313" key="3">
    <source>
        <dbReference type="Proteomes" id="UP000692954"/>
    </source>
</evidence>